<dbReference type="PANTHER" id="PTHR43685:SF2">
    <property type="entry name" value="GLYCOSYLTRANSFERASE 2-LIKE DOMAIN-CONTAINING PROTEIN"/>
    <property type="match status" value="1"/>
</dbReference>
<evidence type="ECO:0000313" key="2">
    <source>
        <dbReference type="EMBL" id="HIR46318.1"/>
    </source>
</evidence>
<accession>A0A9D1DE55</accession>
<dbReference type="SUPFAM" id="SSF53448">
    <property type="entry name" value="Nucleotide-diphospho-sugar transferases"/>
    <property type="match status" value="1"/>
</dbReference>
<dbReference type="Proteomes" id="UP000824242">
    <property type="component" value="Unassembled WGS sequence"/>
</dbReference>
<protein>
    <submittedName>
        <fullName evidence="2">Glycosyltransferase family 2 protein</fullName>
    </submittedName>
</protein>
<comment type="caution">
    <text evidence="2">The sequence shown here is derived from an EMBL/GenBank/DDBJ whole genome shotgun (WGS) entry which is preliminary data.</text>
</comment>
<evidence type="ECO:0000313" key="3">
    <source>
        <dbReference type="Proteomes" id="UP000824242"/>
    </source>
</evidence>
<organism evidence="2 3">
    <name type="scientific">Candidatus Caccousia avicola</name>
    <dbReference type="NCBI Taxonomy" id="2840721"/>
    <lineage>
        <taxon>Bacteria</taxon>
        <taxon>Bacillati</taxon>
        <taxon>Bacillota</taxon>
        <taxon>Clostridia</taxon>
        <taxon>Eubacteriales</taxon>
        <taxon>Oscillospiraceae</taxon>
        <taxon>Oscillospiraceae incertae sedis</taxon>
        <taxon>Candidatus Caccousia</taxon>
    </lineage>
</organism>
<dbReference type="CDD" id="cd00761">
    <property type="entry name" value="Glyco_tranf_GTA_type"/>
    <property type="match status" value="1"/>
</dbReference>
<evidence type="ECO:0000259" key="1">
    <source>
        <dbReference type="Pfam" id="PF00535"/>
    </source>
</evidence>
<reference evidence="2" key="1">
    <citation type="submission" date="2020-10" db="EMBL/GenBank/DDBJ databases">
        <authorList>
            <person name="Gilroy R."/>
        </authorList>
    </citation>
    <scope>NUCLEOTIDE SEQUENCE</scope>
    <source>
        <strain evidence="2">ChiSxjej1B13-7958</strain>
    </source>
</reference>
<dbReference type="InterPro" id="IPR001173">
    <property type="entry name" value="Glyco_trans_2-like"/>
</dbReference>
<dbReference type="InterPro" id="IPR029044">
    <property type="entry name" value="Nucleotide-diphossugar_trans"/>
</dbReference>
<dbReference type="AlphaFoldDB" id="A0A9D1DE55"/>
<proteinExistence type="predicted"/>
<dbReference type="EMBL" id="DVGZ01000015">
    <property type="protein sequence ID" value="HIR46318.1"/>
    <property type="molecule type" value="Genomic_DNA"/>
</dbReference>
<dbReference type="Gene3D" id="3.90.550.10">
    <property type="entry name" value="Spore Coat Polysaccharide Biosynthesis Protein SpsA, Chain A"/>
    <property type="match status" value="1"/>
</dbReference>
<dbReference type="InterPro" id="IPR050834">
    <property type="entry name" value="Glycosyltransf_2"/>
</dbReference>
<reference evidence="2" key="2">
    <citation type="journal article" date="2021" name="PeerJ">
        <title>Extensive microbial diversity within the chicken gut microbiome revealed by metagenomics and culture.</title>
        <authorList>
            <person name="Gilroy R."/>
            <person name="Ravi A."/>
            <person name="Getino M."/>
            <person name="Pursley I."/>
            <person name="Horton D.L."/>
            <person name="Alikhan N.F."/>
            <person name="Baker D."/>
            <person name="Gharbi K."/>
            <person name="Hall N."/>
            <person name="Watson M."/>
            <person name="Adriaenssens E.M."/>
            <person name="Foster-Nyarko E."/>
            <person name="Jarju S."/>
            <person name="Secka A."/>
            <person name="Antonio M."/>
            <person name="Oren A."/>
            <person name="Chaudhuri R.R."/>
            <person name="La Ragione R."/>
            <person name="Hildebrand F."/>
            <person name="Pallen M.J."/>
        </authorList>
    </citation>
    <scope>NUCLEOTIDE SEQUENCE</scope>
    <source>
        <strain evidence="2">ChiSxjej1B13-7958</strain>
    </source>
</reference>
<gene>
    <name evidence="2" type="ORF">IAB89_01475</name>
</gene>
<dbReference type="Pfam" id="PF00535">
    <property type="entry name" value="Glycos_transf_2"/>
    <property type="match status" value="1"/>
</dbReference>
<sequence>MKVSVIVLTCDREHWIGRSIRSILRQDFPDFELLVVDNGSRDASGLIAAEYARRDPRVRVLRRKRGTISAGRNAGLDAARGEWIAFFDDDDTAEPDFLSFLVSLAEETDADAAACGSWKEVDGAHLPNFIEDRRLLLTPEQAVLELLLRRRCNAATPTKLFRRSLFSEHRFPERARYDDIAVVYRLFASARRVAFHNLPKYCFMRHGGNSSAFTTNDRLLSPAQLREYFAAFHERTRWLSERLPRLSAFARYAEYSYYLSMFAKLTRTHLPDCEPERRWLADTLREALPWLEPCPWLQDFERARLCLLPRKGGR</sequence>
<feature type="domain" description="Glycosyltransferase 2-like" evidence="1">
    <location>
        <begin position="4"/>
        <end position="167"/>
    </location>
</feature>
<dbReference type="PANTHER" id="PTHR43685">
    <property type="entry name" value="GLYCOSYLTRANSFERASE"/>
    <property type="match status" value="1"/>
</dbReference>
<name>A0A9D1DE55_9FIRM</name>